<dbReference type="NCBIfam" id="TIGR00656">
    <property type="entry name" value="asp_kin_monofn"/>
    <property type="match status" value="1"/>
</dbReference>
<dbReference type="UniPathway" id="UPA00050">
    <property type="reaction ID" value="UER00461"/>
</dbReference>
<evidence type="ECO:0000256" key="1">
    <source>
        <dbReference type="ARBA" id="ARBA00004766"/>
    </source>
</evidence>
<dbReference type="PANTHER" id="PTHR21499">
    <property type="entry name" value="ASPARTATE KINASE"/>
    <property type="match status" value="1"/>
</dbReference>
<evidence type="ECO:0000256" key="4">
    <source>
        <dbReference type="ARBA" id="ARBA00010122"/>
    </source>
</evidence>
<evidence type="ECO:0000256" key="5">
    <source>
        <dbReference type="ARBA" id="ARBA00022605"/>
    </source>
</evidence>
<dbReference type="NCBIfam" id="NF005154">
    <property type="entry name" value="PRK06635.1-2"/>
    <property type="match status" value="1"/>
</dbReference>
<evidence type="ECO:0000256" key="3">
    <source>
        <dbReference type="ARBA" id="ARBA00005139"/>
    </source>
</evidence>
<dbReference type="InterPro" id="IPR045865">
    <property type="entry name" value="ACT-like_dom_sf"/>
</dbReference>
<dbReference type="EMBL" id="FNAQ01000002">
    <property type="protein sequence ID" value="SDD94328.1"/>
    <property type="molecule type" value="Genomic_DNA"/>
</dbReference>
<dbReference type="Pfam" id="PF22468">
    <property type="entry name" value="ACT_9"/>
    <property type="match status" value="1"/>
</dbReference>
<dbReference type="PROSITE" id="PS51671">
    <property type="entry name" value="ACT"/>
    <property type="match status" value="1"/>
</dbReference>
<protein>
    <recommendedName>
        <fullName evidence="13">Aspartokinase</fullName>
        <ecNumber evidence="13">2.7.2.4</ecNumber>
    </recommendedName>
</protein>
<evidence type="ECO:0000256" key="13">
    <source>
        <dbReference type="RuleBase" id="RU003448"/>
    </source>
</evidence>
<evidence type="ECO:0000256" key="9">
    <source>
        <dbReference type="ARBA" id="ARBA00022840"/>
    </source>
</evidence>
<feature type="binding site" evidence="12">
    <location>
        <begin position="173"/>
        <end position="174"/>
    </location>
    <ligand>
        <name>ATP</name>
        <dbReference type="ChEBI" id="CHEBI:30616"/>
    </ligand>
</feature>
<accession>A0A1G6YVF9</accession>
<dbReference type="Proteomes" id="UP000243205">
    <property type="component" value="Unassembled WGS sequence"/>
</dbReference>
<dbReference type="GO" id="GO:0009090">
    <property type="term" value="P:homoserine biosynthetic process"/>
    <property type="evidence" value="ECO:0007669"/>
    <property type="project" value="TreeGrafter"/>
</dbReference>
<proteinExistence type="inferred from homology"/>
<comment type="catalytic activity">
    <reaction evidence="11 13">
        <text>L-aspartate + ATP = 4-phospho-L-aspartate + ADP</text>
        <dbReference type="Rhea" id="RHEA:23776"/>
        <dbReference type="ChEBI" id="CHEBI:29991"/>
        <dbReference type="ChEBI" id="CHEBI:30616"/>
        <dbReference type="ChEBI" id="CHEBI:57535"/>
        <dbReference type="ChEBI" id="CHEBI:456216"/>
        <dbReference type="EC" id="2.7.2.4"/>
    </reaction>
</comment>
<comment type="pathway">
    <text evidence="3 14">Amino-acid biosynthesis; L-threonine biosynthesis; L-threonine from L-aspartate: step 1/5.</text>
</comment>
<dbReference type="FunFam" id="3.40.1160.10:FF:000002">
    <property type="entry name" value="Aspartokinase"/>
    <property type="match status" value="1"/>
</dbReference>
<feature type="binding site" evidence="12">
    <location>
        <position position="179"/>
    </location>
    <ligand>
        <name>ATP</name>
        <dbReference type="ChEBI" id="CHEBI:30616"/>
    </ligand>
</feature>
<dbReference type="FunFam" id="3.30.2130.10:FF:000002">
    <property type="entry name" value="Aspartokinase"/>
    <property type="match status" value="1"/>
</dbReference>
<dbReference type="PIRSF" id="PIRSF000726">
    <property type="entry name" value="Asp_kin"/>
    <property type="match status" value="1"/>
</dbReference>
<feature type="binding site" evidence="12">
    <location>
        <begin position="209"/>
        <end position="210"/>
    </location>
    <ligand>
        <name>ATP</name>
        <dbReference type="ChEBI" id="CHEBI:30616"/>
    </ligand>
</feature>
<keyword evidence="7 12" id="KW-0547">Nucleotide-binding</keyword>
<dbReference type="OrthoDB" id="9799110at2"/>
<evidence type="ECO:0000256" key="11">
    <source>
        <dbReference type="ARBA" id="ARBA00047872"/>
    </source>
</evidence>
<dbReference type="SUPFAM" id="SSF55021">
    <property type="entry name" value="ACT-like"/>
    <property type="match status" value="2"/>
</dbReference>
<keyword evidence="10" id="KW-0457">Lysine biosynthesis</keyword>
<organism evidence="16 17">
    <name type="scientific">Desulfuromonas thiophila</name>
    <dbReference type="NCBI Taxonomy" id="57664"/>
    <lineage>
        <taxon>Bacteria</taxon>
        <taxon>Pseudomonadati</taxon>
        <taxon>Thermodesulfobacteriota</taxon>
        <taxon>Desulfuromonadia</taxon>
        <taxon>Desulfuromonadales</taxon>
        <taxon>Desulfuromonadaceae</taxon>
        <taxon>Desulfuromonas</taxon>
    </lineage>
</organism>
<dbReference type="AlphaFoldDB" id="A0A1G6YVF9"/>
<comment type="pathway">
    <text evidence="1 14">Amino-acid biosynthesis; L-lysine biosynthesis via DAP pathway; (S)-tetrahydrodipicolinate from L-aspartate: step 1/4.</text>
</comment>
<dbReference type="EC" id="2.7.2.4" evidence="13"/>
<dbReference type="GO" id="GO:0009088">
    <property type="term" value="P:threonine biosynthetic process"/>
    <property type="evidence" value="ECO:0007669"/>
    <property type="project" value="UniProtKB-UniPathway"/>
</dbReference>
<dbReference type="NCBIfam" id="TIGR00657">
    <property type="entry name" value="asp_kinases"/>
    <property type="match status" value="1"/>
</dbReference>
<dbReference type="Pfam" id="PF01842">
    <property type="entry name" value="ACT"/>
    <property type="match status" value="1"/>
</dbReference>
<feature type="binding site" evidence="12">
    <location>
        <position position="184"/>
    </location>
    <ligand>
        <name>ATP</name>
        <dbReference type="ChEBI" id="CHEBI:30616"/>
    </ligand>
</feature>
<dbReference type="UniPathway" id="UPA00034">
    <property type="reaction ID" value="UER00015"/>
</dbReference>
<dbReference type="STRING" id="57664.SAMN05661003_102187"/>
<dbReference type="CDD" id="cd04923">
    <property type="entry name" value="ACT_AK-LysC-DapG-like_2"/>
    <property type="match status" value="1"/>
</dbReference>
<keyword evidence="8 13" id="KW-0418">Kinase</keyword>
<dbReference type="InterPro" id="IPR018042">
    <property type="entry name" value="Aspartate_kinase_CS"/>
</dbReference>
<dbReference type="CDD" id="cd04913">
    <property type="entry name" value="ACT_AKii-LysC-BS-like_1"/>
    <property type="match status" value="1"/>
</dbReference>
<dbReference type="InterPro" id="IPR041740">
    <property type="entry name" value="AKii-LysC-BS"/>
</dbReference>
<dbReference type="InterPro" id="IPR036393">
    <property type="entry name" value="AceGlu_kinase-like_sf"/>
</dbReference>
<dbReference type="PROSITE" id="PS00324">
    <property type="entry name" value="ASPARTOKINASE"/>
    <property type="match status" value="1"/>
</dbReference>
<dbReference type="InterPro" id="IPR005260">
    <property type="entry name" value="Asp_kin_monofn"/>
</dbReference>
<keyword evidence="5 14" id="KW-0028">Amino-acid biosynthesis</keyword>
<gene>
    <name evidence="16" type="ORF">SAMN05661003_102187</name>
</gene>
<feature type="binding site" evidence="12">
    <location>
        <position position="74"/>
    </location>
    <ligand>
        <name>substrate</name>
    </ligand>
</feature>
<sequence>MALVVQKYGGTSVGTIEKIRNVAQRVARTYDEGNDVVVIVSAMAGETNKLVDLANAMCEFPNEREYDVLVSTGEQVTIALLSMCLQSMGYKAKSYLGPQIPIKTDSAFSRARILEIGEENIREDLKGGTIVVVAGFQGVDSEGNITTLGRGGSDTSAVAVAAGLKADVCEIYTDVDGVYTTDPRIVSDASKIEKISYEEMLEMASLGAKVLQIRSVEFAKKYDVVIHVRSSFNDNPGTLVMKEDAEMETVLVSGVTYNKDEAKISVMRVPDKPGIAARIFSPLSEANISVDMIIQNVSTQGMTDLTFTVPRTDLKKALKIIEEAAQGIGAAGVTSDDKVAKVSIVGVGMRSHSGVASKMFNALSAEGVNILMISTSEIKISCVIEDKYTELAVRVLHDAFGLGNAS</sequence>
<dbReference type="GO" id="GO:0005829">
    <property type="term" value="C:cytosol"/>
    <property type="evidence" value="ECO:0007669"/>
    <property type="project" value="TreeGrafter"/>
</dbReference>
<evidence type="ECO:0000256" key="7">
    <source>
        <dbReference type="ARBA" id="ARBA00022741"/>
    </source>
</evidence>
<keyword evidence="9 12" id="KW-0067">ATP-binding</keyword>
<evidence type="ECO:0000256" key="12">
    <source>
        <dbReference type="PIRSR" id="PIRSR000726-1"/>
    </source>
</evidence>
<dbReference type="Gene3D" id="3.30.2130.10">
    <property type="entry name" value="VC0802-like"/>
    <property type="match status" value="1"/>
</dbReference>
<dbReference type="GO" id="GO:0005524">
    <property type="term" value="F:ATP binding"/>
    <property type="evidence" value="ECO:0007669"/>
    <property type="project" value="UniProtKB-KW"/>
</dbReference>
<dbReference type="InterPro" id="IPR002912">
    <property type="entry name" value="ACT_dom"/>
</dbReference>
<reference evidence="17" key="1">
    <citation type="submission" date="2016-10" db="EMBL/GenBank/DDBJ databases">
        <authorList>
            <person name="Varghese N."/>
            <person name="Submissions S."/>
        </authorList>
    </citation>
    <scope>NUCLEOTIDE SEQUENCE [LARGE SCALE GENOMIC DNA]</scope>
    <source>
        <strain evidence="17">DSM 8987</strain>
    </source>
</reference>
<dbReference type="RefSeq" id="WP_092076208.1">
    <property type="nucleotide sequence ID" value="NZ_CALFZY010000007.1"/>
</dbReference>
<evidence type="ECO:0000256" key="14">
    <source>
        <dbReference type="RuleBase" id="RU004249"/>
    </source>
</evidence>
<evidence type="ECO:0000256" key="6">
    <source>
        <dbReference type="ARBA" id="ARBA00022679"/>
    </source>
</evidence>
<comment type="similarity">
    <text evidence="4 13">Belongs to the aspartokinase family.</text>
</comment>
<comment type="pathway">
    <text evidence="2 14">Amino-acid biosynthesis; L-methionine biosynthesis via de novo pathway; L-homoserine from L-aspartate: step 1/3.</text>
</comment>
<evidence type="ECO:0000313" key="16">
    <source>
        <dbReference type="EMBL" id="SDD94328.1"/>
    </source>
</evidence>
<dbReference type="SUPFAM" id="SSF53633">
    <property type="entry name" value="Carbamate kinase-like"/>
    <property type="match status" value="1"/>
</dbReference>
<dbReference type="UniPathway" id="UPA00051">
    <property type="reaction ID" value="UER00462"/>
</dbReference>
<dbReference type="CDD" id="cd04261">
    <property type="entry name" value="AAK_AKii-LysC-BS"/>
    <property type="match status" value="1"/>
</dbReference>
<dbReference type="Gene3D" id="3.40.1160.10">
    <property type="entry name" value="Acetylglutamate kinase-like"/>
    <property type="match status" value="1"/>
</dbReference>
<feature type="domain" description="ACT" evidence="15">
    <location>
        <begin position="264"/>
        <end position="347"/>
    </location>
</feature>
<dbReference type="GO" id="GO:0004072">
    <property type="term" value="F:aspartate kinase activity"/>
    <property type="evidence" value="ECO:0007669"/>
    <property type="project" value="UniProtKB-EC"/>
</dbReference>
<name>A0A1G6YVF9_9BACT</name>
<evidence type="ECO:0000313" key="17">
    <source>
        <dbReference type="Proteomes" id="UP000243205"/>
    </source>
</evidence>
<evidence type="ECO:0000256" key="10">
    <source>
        <dbReference type="ARBA" id="ARBA00023154"/>
    </source>
</evidence>
<evidence type="ECO:0000256" key="2">
    <source>
        <dbReference type="ARBA" id="ARBA00004986"/>
    </source>
</evidence>
<dbReference type="InterPro" id="IPR054352">
    <property type="entry name" value="ACT_Aspartokinase"/>
</dbReference>
<dbReference type="InterPro" id="IPR001341">
    <property type="entry name" value="Asp_kinase"/>
</dbReference>
<evidence type="ECO:0000256" key="8">
    <source>
        <dbReference type="ARBA" id="ARBA00022777"/>
    </source>
</evidence>
<evidence type="ECO:0000259" key="15">
    <source>
        <dbReference type="PROSITE" id="PS51671"/>
    </source>
</evidence>
<feature type="binding site" evidence="12">
    <location>
        <position position="47"/>
    </location>
    <ligand>
        <name>substrate</name>
    </ligand>
</feature>
<dbReference type="GO" id="GO:0009089">
    <property type="term" value="P:lysine biosynthetic process via diaminopimelate"/>
    <property type="evidence" value="ECO:0007669"/>
    <property type="project" value="UniProtKB-UniPathway"/>
</dbReference>
<dbReference type="InterPro" id="IPR001048">
    <property type="entry name" value="Asp/Glu/Uridylate_kinase"/>
</dbReference>
<feature type="binding site" evidence="12">
    <location>
        <begin position="7"/>
        <end position="10"/>
    </location>
    <ligand>
        <name>ATP</name>
        <dbReference type="ChEBI" id="CHEBI:30616"/>
    </ligand>
</feature>
<dbReference type="Pfam" id="PF00696">
    <property type="entry name" value="AA_kinase"/>
    <property type="match status" value="1"/>
</dbReference>
<keyword evidence="6 13" id="KW-0808">Transferase</keyword>
<dbReference type="PANTHER" id="PTHR21499:SF3">
    <property type="entry name" value="ASPARTOKINASE"/>
    <property type="match status" value="1"/>
</dbReference>
<dbReference type="NCBIfam" id="NF005155">
    <property type="entry name" value="PRK06635.1-4"/>
    <property type="match status" value="1"/>
</dbReference>
<keyword evidence="17" id="KW-1185">Reference proteome</keyword>